<dbReference type="InterPro" id="IPR000082">
    <property type="entry name" value="SEA_dom"/>
</dbReference>
<dbReference type="AlphaFoldDB" id="G3N7B4"/>
<dbReference type="Gene3D" id="3.30.70.960">
    <property type="entry name" value="SEA domain"/>
    <property type="match status" value="1"/>
</dbReference>
<sequence length="208" mass="21784">MTIVFSSTSGPEGTQIGNVLVEAASTITAFNVDLNSIVVDGSQPNITSSSTTAPSTLNTAAPITAAPVTSQAVTTRRLIFRSAGETFTTDLLNPSSAAFQRRASLITSNLVPFYLRAFPTFRSLTVTSFSNGSIINNMDLGFSSTSVPNGTQIRNVLVQAASTITAFNVDLNSIVVDGSQVSSGVSHKISLITASFLVLLSWILSSQQ</sequence>
<evidence type="ECO:0000259" key="1">
    <source>
        <dbReference type="PROSITE" id="PS50024"/>
    </source>
</evidence>
<accession>G3N7B4</accession>
<protein>
    <recommendedName>
        <fullName evidence="1">SEA domain-containing protein</fullName>
    </recommendedName>
</protein>
<dbReference type="Ensembl" id="ENSGACT00000001191.1">
    <property type="protein sequence ID" value="ENSGACP00000001191.1"/>
    <property type="gene ID" value="ENSGACG00000000922.1"/>
</dbReference>
<reference evidence="2" key="2">
    <citation type="submission" date="2024-04" db="UniProtKB">
        <authorList>
            <consortium name="Ensembl"/>
        </authorList>
    </citation>
    <scope>IDENTIFICATION</scope>
</reference>
<dbReference type="eggNOG" id="ENOG502ST47">
    <property type="taxonomic scope" value="Eukaryota"/>
</dbReference>
<name>G3N7B4_GASAC</name>
<dbReference type="STRING" id="69293.ENSGACP00000001191"/>
<dbReference type="InterPro" id="IPR036364">
    <property type="entry name" value="SEA_dom_sf"/>
</dbReference>
<dbReference type="PROSITE" id="PS50024">
    <property type="entry name" value="SEA"/>
    <property type="match status" value="1"/>
</dbReference>
<dbReference type="SUPFAM" id="SSF82671">
    <property type="entry name" value="SEA domain"/>
    <property type="match status" value="1"/>
</dbReference>
<evidence type="ECO:0000313" key="2">
    <source>
        <dbReference type="Ensembl" id="ENSGACP00000001191.1"/>
    </source>
</evidence>
<dbReference type="Bgee" id="ENSGACG00000000922">
    <property type="expression patterns" value="Expressed in pharyngeal gill"/>
</dbReference>
<proteinExistence type="predicted"/>
<reference evidence="2" key="1">
    <citation type="submission" date="2006-01" db="EMBL/GenBank/DDBJ databases">
        <authorList>
            <person name="Lindblad-Toh K."/>
            <person name="Mauceli E."/>
            <person name="Grabherr M."/>
            <person name="Chang J.L."/>
            <person name="Lander E.S."/>
        </authorList>
    </citation>
    <scope>NUCLEOTIDE SEQUENCE [LARGE SCALE GENOMIC DNA]</scope>
</reference>
<organism evidence="2">
    <name type="scientific">Gasterosteus aculeatus</name>
    <name type="common">Three-spined stickleback</name>
    <dbReference type="NCBI Taxonomy" id="69293"/>
    <lineage>
        <taxon>Eukaryota</taxon>
        <taxon>Metazoa</taxon>
        <taxon>Chordata</taxon>
        <taxon>Craniata</taxon>
        <taxon>Vertebrata</taxon>
        <taxon>Euteleostomi</taxon>
        <taxon>Actinopterygii</taxon>
        <taxon>Neopterygii</taxon>
        <taxon>Teleostei</taxon>
        <taxon>Neoteleostei</taxon>
        <taxon>Acanthomorphata</taxon>
        <taxon>Eupercaria</taxon>
        <taxon>Perciformes</taxon>
        <taxon>Cottioidei</taxon>
        <taxon>Gasterosteales</taxon>
        <taxon>Gasterosteidae</taxon>
        <taxon>Gasterosteus</taxon>
    </lineage>
</organism>
<feature type="domain" description="SEA" evidence="1">
    <location>
        <begin position="72"/>
        <end position="181"/>
    </location>
</feature>
<dbReference type="InParanoid" id="G3N7B4"/>
<dbReference type="Pfam" id="PF01390">
    <property type="entry name" value="SEA"/>
    <property type="match status" value="1"/>
</dbReference>